<comment type="caution">
    <text evidence="1">The sequence shown here is derived from an EMBL/GenBank/DDBJ whole genome shotgun (WGS) entry which is preliminary data.</text>
</comment>
<gene>
    <name evidence="1" type="ORF">HCN50_01425</name>
</gene>
<proteinExistence type="predicted"/>
<dbReference type="RefSeq" id="WP_171707821.1">
    <property type="nucleotide sequence ID" value="NZ_JAAVLW010000001.1"/>
</dbReference>
<name>A0A7Y4H068_9BRAD</name>
<evidence type="ECO:0000313" key="1">
    <source>
        <dbReference type="EMBL" id="NOJ44914.1"/>
    </source>
</evidence>
<dbReference type="Proteomes" id="UP000528734">
    <property type="component" value="Unassembled WGS sequence"/>
</dbReference>
<accession>A0A7Y4H068</accession>
<keyword evidence="2" id="KW-1185">Reference proteome</keyword>
<organism evidence="1 2">
    <name type="scientific">Bradyrhizobium archetypum</name>
    <dbReference type="NCBI Taxonomy" id="2721160"/>
    <lineage>
        <taxon>Bacteria</taxon>
        <taxon>Pseudomonadati</taxon>
        <taxon>Pseudomonadota</taxon>
        <taxon>Alphaproteobacteria</taxon>
        <taxon>Hyphomicrobiales</taxon>
        <taxon>Nitrobacteraceae</taxon>
        <taxon>Bradyrhizobium</taxon>
    </lineage>
</organism>
<sequence>MINQIERAANSSAVTLVSALNQIALVIATVVKSRDLPKGDIAPGIFVINIRVVAPKGDPQTTDVRPTKTARRARVLLQNGHRQ</sequence>
<protein>
    <submittedName>
        <fullName evidence="1">Uncharacterized protein</fullName>
    </submittedName>
</protein>
<evidence type="ECO:0000313" key="2">
    <source>
        <dbReference type="Proteomes" id="UP000528734"/>
    </source>
</evidence>
<reference evidence="1 2" key="1">
    <citation type="submission" date="2020-03" db="EMBL/GenBank/DDBJ databases">
        <title>Bradyrhizobium diversity isolated from nodules of Muelleranthus trifoliolatus.</title>
        <authorList>
            <person name="Klepa M."/>
            <person name="Helene L."/>
            <person name="Hungria M."/>
        </authorList>
    </citation>
    <scope>NUCLEOTIDE SEQUENCE [LARGE SCALE GENOMIC DNA]</scope>
    <source>
        <strain evidence="1 2">WSM 1744</strain>
    </source>
</reference>
<dbReference type="AlphaFoldDB" id="A0A7Y4H068"/>
<dbReference type="EMBL" id="JAAVLW010000001">
    <property type="protein sequence ID" value="NOJ44914.1"/>
    <property type="molecule type" value="Genomic_DNA"/>
</dbReference>